<feature type="domain" description="C2H2-type" evidence="12">
    <location>
        <begin position="499"/>
        <end position="527"/>
    </location>
</feature>
<sequence length="906" mass="102032">MTGRNSEAEWTGEIEEVVVTEETITAESESAEMSAAERAENSLQKLLVSVGQEENQEEDHGFYCEECLTLFQDQSDPHNITGPSFILDFPAGLGDPQRALLTLPHGLTIGRSSIPNAGVGVINSGPVVSPGMHYGPYEGEVTTRENASKYSWEICKDKDQYEYIDAGKESHSNWTRYINCARNKDESNLLAVQYKGSILFHCCRTVNAGDELMVWPSSKLLARSSKDWSQKWLMKPSAADAIVSDTSEIFVCSNCQLSFTTEAFLQQHMENCHVVPPKAPEAAEDDDDDDSDDLIVVAAAEAVKCDDCGKFFREARHLRRHRLCMHSSKRQYCCPHCRRSFSQASSLIRHQQVHSKGAVVKILEKPVPDPCQPNDVESVAESPDIATPSDADAVCEQPEDISVEKDTANKSVAASVGETQTESSPLCCSDCGKCFLNEASLKRHNGTVHEKLRPYVCTVCQKCFGQYNDLMRHLRVHKRQTKQKGQVEKPPVGVSMMPFSCAKCLQTFSSVDTLQRHVNENHSDDVAAEKNLREITKSAGEAETQGAGSQRPRRLHARVKVSAVTKLVAPKRRVSSPSDVDTGGPVLKSKCFRCNHCTKTFSSASDLKAHRCSMKEHKCLHCMATFSKTGFLRRHEQMMHAKAKSYSCEHCKSIFTTPAHLEEHQNSDACTRFHCSSELFSCTFCQFSFTMKGYLLKHIRRHHPIEYLSLDESDALKEQLEPKDEDEDKEYSCPQCGKLYANSKVYKSHPCFRKVKVLYLCNDCGKGFTNHYSLKQHQRVHTGEKPYTCPECSKSFSHVGQLNVHLRTHTGERPYLCTHCGDSFRQSGDLKRHERKHTGVRPYTCLDCNKSFSRPQSLKAHQMLHLGQRMFKCAQCGKSFSRNYHLRRHHQKMHTTIQRTSQCSSV</sequence>
<dbReference type="PROSITE" id="PS00028">
    <property type="entry name" value="ZINC_FINGER_C2H2_1"/>
    <property type="match status" value="12"/>
</dbReference>
<keyword evidence="6" id="KW-0677">Repeat</keyword>
<feature type="domain" description="C2H2-type" evidence="12">
    <location>
        <begin position="871"/>
        <end position="899"/>
    </location>
</feature>
<evidence type="ECO:0000256" key="5">
    <source>
        <dbReference type="ARBA" id="ARBA00022723"/>
    </source>
</evidence>
<reference evidence="14" key="3">
    <citation type="submission" date="2025-09" db="UniProtKB">
        <authorList>
            <consortium name="Ensembl"/>
        </authorList>
    </citation>
    <scope>IDENTIFICATION</scope>
</reference>
<dbReference type="FunFam" id="3.30.160.60:FF:000358">
    <property type="entry name" value="zinc finger protein 24"/>
    <property type="match status" value="1"/>
</dbReference>
<dbReference type="PANTHER" id="PTHR24408">
    <property type="entry name" value="ZINC FINGER PROTEIN"/>
    <property type="match status" value="1"/>
</dbReference>
<dbReference type="InterPro" id="IPR001214">
    <property type="entry name" value="SET_dom"/>
</dbReference>
<evidence type="ECO:0000313" key="15">
    <source>
        <dbReference type="Proteomes" id="UP000694680"/>
    </source>
</evidence>
<keyword evidence="2" id="KW-0489">Methyltransferase</keyword>
<feature type="compositionally biased region" description="Low complexity" evidence="11">
    <location>
        <begin position="20"/>
        <end position="34"/>
    </location>
</feature>
<evidence type="ECO:0000256" key="3">
    <source>
        <dbReference type="ARBA" id="ARBA00022679"/>
    </source>
</evidence>
<dbReference type="InterPro" id="IPR044417">
    <property type="entry name" value="PRDM7_9_PR-SET"/>
</dbReference>
<feature type="domain" description="C2H2-type" evidence="12">
    <location>
        <begin position="617"/>
        <end position="645"/>
    </location>
</feature>
<dbReference type="PANTHER" id="PTHR24408:SF34">
    <property type="entry name" value="ZINC FINGER PROTEIN 672-RELATED"/>
    <property type="match status" value="1"/>
</dbReference>
<evidence type="ECO:0000256" key="2">
    <source>
        <dbReference type="ARBA" id="ARBA00022603"/>
    </source>
</evidence>
<dbReference type="FunFam" id="3.30.160.60:FF:001677">
    <property type="entry name" value="Zinc finger protein 2"/>
    <property type="match status" value="1"/>
</dbReference>
<reference evidence="14" key="1">
    <citation type="submission" date="2020-06" db="EMBL/GenBank/DDBJ databases">
        <authorList>
            <consortium name="Wellcome Sanger Institute Data Sharing"/>
        </authorList>
    </citation>
    <scope>NUCLEOTIDE SEQUENCE [LARGE SCALE GENOMIC DNA]</scope>
</reference>
<comment type="subcellular location">
    <subcellularLocation>
        <location evidence="1">Nucleus</location>
    </subcellularLocation>
</comment>
<dbReference type="GO" id="GO:0042054">
    <property type="term" value="F:histone methyltransferase activity"/>
    <property type="evidence" value="ECO:0007669"/>
    <property type="project" value="InterPro"/>
</dbReference>
<dbReference type="Pfam" id="PF00096">
    <property type="entry name" value="zf-C2H2"/>
    <property type="match status" value="9"/>
</dbReference>
<dbReference type="OrthoDB" id="9439903at2759"/>
<dbReference type="Proteomes" id="UP000694680">
    <property type="component" value="Chromosome 19"/>
</dbReference>
<evidence type="ECO:0000259" key="13">
    <source>
        <dbReference type="PROSITE" id="PS50280"/>
    </source>
</evidence>
<evidence type="ECO:0000256" key="9">
    <source>
        <dbReference type="ARBA" id="ARBA00023242"/>
    </source>
</evidence>
<evidence type="ECO:0000313" key="14">
    <source>
        <dbReference type="Ensembl" id="ENSGWIP00000038403.1"/>
    </source>
</evidence>
<dbReference type="FunFam" id="3.30.160.60:FF:000100">
    <property type="entry name" value="Zinc finger 45-like"/>
    <property type="match status" value="1"/>
</dbReference>
<feature type="domain" description="C2H2-type" evidence="12">
    <location>
        <begin position="680"/>
        <end position="702"/>
    </location>
</feature>
<dbReference type="PROSITE" id="PS50280">
    <property type="entry name" value="SET"/>
    <property type="match status" value="1"/>
</dbReference>
<feature type="domain" description="C2H2-type" evidence="12">
    <location>
        <begin position="303"/>
        <end position="331"/>
    </location>
</feature>
<dbReference type="CTD" id="56979"/>
<keyword evidence="4" id="KW-0949">S-adenosyl-L-methionine</keyword>
<dbReference type="FunFam" id="3.30.160.60:FF:002343">
    <property type="entry name" value="Zinc finger protein 33A"/>
    <property type="match status" value="2"/>
</dbReference>
<feature type="domain" description="C2H2-type" evidence="12">
    <location>
        <begin position="843"/>
        <end position="870"/>
    </location>
</feature>
<feature type="region of interest" description="Disordered" evidence="11">
    <location>
        <begin position="19"/>
        <end position="38"/>
    </location>
</feature>
<dbReference type="Ensembl" id="ENSGWIT00000041813.1">
    <property type="protein sequence ID" value="ENSGWIP00000038403.1"/>
    <property type="gene ID" value="ENSGWIG00000019659.1"/>
</dbReference>
<dbReference type="Gene3D" id="3.30.160.60">
    <property type="entry name" value="Classic Zinc Finger"/>
    <property type="match status" value="11"/>
</dbReference>
<keyword evidence="3" id="KW-0808">Transferase</keyword>
<feature type="domain" description="SET" evidence="13">
    <location>
        <begin position="105"/>
        <end position="217"/>
    </location>
</feature>
<feature type="domain" description="C2H2-type" evidence="12">
    <location>
        <begin position="426"/>
        <end position="454"/>
    </location>
</feature>
<accession>A0A8C5H0Y3</accession>
<name>A0A8C5H0Y3_GOUWI</name>
<keyword evidence="9" id="KW-0539">Nucleus</keyword>
<feature type="domain" description="C2H2-type" evidence="12">
    <location>
        <begin position="646"/>
        <end position="679"/>
    </location>
</feature>
<keyword evidence="15" id="KW-1185">Reference proteome</keyword>
<dbReference type="GO" id="GO:0008270">
    <property type="term" value="F:zinc ion binding"/>
    <property type="evidence" value="ECO:0007669"/>
    <property type="project" value="UniProtKB-KW"/>
</dbReference>
<protein>
    <submittedName>
        <fullName evidence="14">Histone-lysine N-methyltransferase PRDM9-like</fullName>
    </submittedName>
</protein>
<dbReference type="InterPro" id="IPR036236">
    <property type="entry name" value="Znf_C2H2_sf"/>
</dbReference>
<dbReference type="FunFam" id="3.30.160.60:FF:000340">
    <property type="entry name" value="zinc finger protein 473 isoform X1"/>
    <property type="match status" value="1"/>
</dbReference>
<evidence type="ECO:0000259" key="12">
    <source>
        <dbReference type="PROSITE" id="PS50157"/>
    </source>
</evidence>
<feature type="domain" description="C2H2-type" evidence="12">
    <location>
        <begin position="815"/>
        <end position="842"/>
    </location>
</feature>
<feature type="domain" description="C2H2-type" evidence="12">
    <location>
        <begin position="250"/>
        <end position="273"/>
    </location>
</feature>
<gene>
    <name evidence="14" type="primary">LOC114481403</name>
</gene>
<dbReference type="InterPro" id="IPR013087">
    <property type="entry name" value="Znf_C2H2_type"/>
</dbReference>
<dbReference type="GO" id="GO:0043565">
    <property type="term" value="F:sequence-specific DNA binding"/>
    <property type="evidence" value="ECO:0007669"/>
    <property type="project" value="TreeGrafter"/>
</dbReference>
<evidence type="ECO:0000256" key="1">
    <source>
        <dbReference type="ARBA" id="ARBA00004123"/>
    </source>
</evidence>
<feature type="domain" description="C2H2-type" evidence="12">
    <location>
        <begin position="455"/>
        <end position="482"/>
    </location>
</feature>
<dbReference type="PROSITE" id="PS50157">
    <property type="entry name" value="ZINC_FINGER_C2H2_2"/>
    <property type="match status" value="15"/>
</dbReference>
<evidence type="ECO:0000256" key="6">
    <source>
        <dbReference type="ARBA" id="ARBA00022737"/>
    </source>
</evidence>
<dbReference type="GO" id="GO:0032259">
    <property type="term" value="P:methylation"/>
    <property type="evidence" value="ECO:0007669"/>
    <property type="project" value="UniProtKB-KW"/>
</dbReference>
<evidence type="ECO:0000256" key="8">
    <source>
        <dbReference type="ARBA" id="ARBA00022833"/>
    </source>
</evidence>
<dbReference type="AlphaFoldDB" id="A0A8C5H0Y3"/>
<feature type="domain" description="C2H2-type" evidence="12">
    <location>
        <begin position="332"/>
        <end position="355"/>
    </location>
</feature>
<evidence type="ECO:0000256" key="7">
    <source>
        <dbReference type="ARBA" id="ARBA00022771"/>
    </source>
</evidence>
<feature type="domain" description="C2H2-type" evidence="12">
    <location>
        <begin position="787"/>
        <end position="814"/>
    </location>
</feature>
<dbReference type="Gene3D" id="2.170.270.10">
    <property type="entry name" value="SET domain"/>
    <property type="match status" value="1"/>
</dbReference>
<keyword evidence="8" id="KW-0862">Zinc</keyword>
<dbReference type="InterPro" id="IPR046341">
    <property type="entry name" value="SET_dom_sf"/>
</dbReference>
<dbReference type="Pfam" id="PF21549">
    <property type="entry name" value="PRDM2_PR"/>
    <property type="match status" value="1"/>
</dbReference>
<evidence type="ECO:0000256" key="11">
    <source>
        <dbReference type="SAM" id="MobiDB-lite"/>
    </source>
</evidence>
<dbReference type="SUPFAM" id="SSF57667">
    <property type="entry name" value="beta-beta-alpha zinc fingers"/>
    <property type="match status" value="8"/>
</dbReference>
<dbReference type="CDD" id="cd19193">
    <property type="entry name" value="PR-SET_PRDM7_9"/>
    <property type="match status" value="1"/>
</dbReference>
<evidence type="ECO:0000256" key="10">
    <source>
        <dbReference type="PROSITE-ProRule" id="PRU00042"/>
    </source>
</evidence>
<feature type="domain" description="C2H2-type" evidence="12">
    <location>
        <begin position="592"/>
        <end position="617"/>
    </location>
</feature>
<dbReference type="SMART" id="SM00355">
    <property type="entry name" value="ZnF_C2H2"/>
    <property type="match status" value="15"/>
</dbReference>
<dbReference type="GO" id="GO:0000981">
    <property type="term" value="F:DNA-binding transcription factor activity, RNA polymerase II-specific"/>
    <property type="evidence" value="ECO:0007669"/>
    <property type="project" value="TreeGrafter"/>
</dbReference>
<reference evidence="14" key="2">
    <citation type="submission" date="2025-08" db="UniProtKB">
        <authorList>
            <consortium name="Ensembl"/>
        </authorList>
    </citation>
    <scope>IDENTIFICATION</scope>
</reference>
<feature type="region of interest" description="Disordered" evidence="11">
    <location>
        <begin position="369"/>
        <end position="391"/>
    </location>
</feature>
<proteinExistence type="predicted"/>
<keyword evidence="7 10" id="KW-0863">Zinc-finger</keyword>
<evidence type="ECO:0000256" key="4">
    <source>
        <dbReference type="ARBA" id="ARBA00022691"/>
    </source>
</evidence>
<organism evidence="14 15">
    <name type="scientific">Gouania willdenowi</name>
    <name type="common">Blunt-snouted clingfish</name>
    <name type="synonym">Lepadogaster willdenowi</name>
    <dbReference type="NCBI Taxonomy" id="441366"/>
    <lineage>
        <taxon>Eukaryota</taxon>
        <taxon>Metazoa</taxon>
        <taxon>Chordata</taxon>
        <taxon>Craniata</taxon>
        <taxon>Vertebrata</taxon>
        <taxon>Euteleostomi</taxon>
        <taxon>Actinopterygii</taxon>
        <taxon>Neopterygii</taxon>
        <taxon>Teleostei</taxon>
        <taxon>Neoteleostei</taxon>
        <taxon>Acanthomorphata</taxon>
        <taxon>Ovalentaria</taxon>
        <taxon>Blenniimorphae</taxon>
        <taxon>Blenniiformes</taxon>
        <taxon>Gobiesocoidei</taxon>
        <taxon>Gobiesocidae</taxon>
        <taxon>Gobiesocinae</taxon>
        <taxon>Gouania</taxon>
    </lineage>
</organism>
<dbReference type="GO" id="GO:0005634">
    <property type="term" value="C:nucleus"/>
    <property type="evidence" value="ECO:0007669"/>
    <property type="project" value="UniProtKB-SubCell"/>
</dbReference>
<feature type="domain" description="C2H2-type" evidence="12">
    <location>
        <begin position="759"/>
        <end position="786"/>
    </location>
</feature>
<keyword evidence="5" id="KW-0479">Metal-binding</keyword>